<keyword evidence="2" id="KW-1185">Reference proteome</keyword>
<dbReference type="OrthoDB" id="6423955at2759"/>
<name>A0A8X6PGU8_NEPPI</name>
<dbReference type="AlphaFoldDB" id="A0A8X6PGU8"/>
<organism evidence="1 2">
    <name type="scientific">Nephila pilipes</name>
    <name type="common">Giant wood spider</name>
    <name type="synonym">Nephila maculata</name>
    <dbReference type="NCBI Taxonomy" id="299642"/>
    <lineage>
        <taxon>Eukaryota</taxon>
        <taxon>Metazoa</taxon>
        <taxon>Ecdysozoa</taxon>
        <taxon>Arthropoda</taxon>
        <taxon>Chelicerata</taxon>
        <taxon>Arachnida</taxon>
        <taxon>Araneae</taxon>
        <taxon>Araneomorphae</taxon>
        <taxon>Entelegynae</taxon>
        <taxon>Araneoidea</taxon>
        <taxon>Nephilidae</taxon>
        <taxon>Nephila</taxon>
    </lineage>
</organism>
<feature type="non-terminal residue" evidence="1">
    <location>
        <position position="57"/>
    </location>
</feature>
<protein>
    <submittedName>
        <fullName evidence="1">Uncharacterized protein</fullName>
    </submittedName>
</protein>
<comment type="caution">
    <text evidence="1">The sequence shown here is derived from an EMBL/GenBank/DDBJ whole genome shotgun (WGS) entry which is preliminary data.</text>
</comment>
<dbReference type="EMBL" id="BMAW01069641">
    <property type="protein sequence ID" value="GFT69891.1"/>
    <property type="molecule type" value="Genomic_DNA"/>
</dbReference>
<evidence type="ECO:0000313" key="1">
    <source>
        <dbReference type="EMBL" id="GFT69891.1"/>
    </source>
</evidence>
<gene>
    <name evidence="1" type="ORF">NPIL_252071</name>
</gene>
<evidence type="ECO:0000313" key="2">
    <source>
        <dbReference type="Proteomes" id="UP000887013"/>
    </source>
</evidence>
<accession>A0A8X6PGU8</accession>
<sequence length="57" mass="6220">LSKNGQINQKSCRSLNEGREDCVKKNIYTVRCALNGTATKECIAEVASFLRGNICNG</sequence>
<dbReference type="Proteomes" id="UP000887013">
    <property type="component" value="Unassembled WGS sequence"/>
</dbReference>
<reference evidence="1" key="1">
    <citation type="submission" date="2020-08" db="EMBL/GenBank/DDBJ databases">
        <title>Multicomponent nature underlies the extraordinary mechanical properties of spider dragline silk.</title>
        <authorList>
            <person name="Kono N."/>
            <person name="Nakamura H."/>
            <person name="Mori M."/>
            <person name="Yoshida Y."/>
            <person name="Ohtoshi R."/>
            <person name="Malay A.D."/>
            <person name="Moran D.A.P."/>
            <person name="Tomita M."/>
            <person name="Numata K."/>
            <person name="Arakawa K."/>
        </authorList>
    </citation>
    <scope>NUCLEOTIDE SEQUENCE</scope>
</reference>
<proteinExistence type="predicted"/>